<evidence type="ECO:0000256" key="1">
    <source>
        <dbReference type="ARBA" id="ARBA00008455"/>
    </source>
</evidence>
<evidence type="ECO:0000256" key="6">
    <source>
        <dbReference type="ARBA" id="ARBA00023157"/>
    </source>
</evidence>
<evidence type="ECO:0000259" key="7">
    <source>
        <dbReference type="SMART" id="SM00645"/>
    </source>
</evidence>
<reference evidence="9" key="1">
    <citation type="submission" date="2021-03" db="EMBL/GenBank/DDBJ databases">
        <authorList>
            <person name="Bekaert M."/>
        </authorList>
    </citation>
    <scope>NUCLEOTIDE SEQUENCE</scope>
</reference>
<dbReference type="InterPro" id="IPR000668">
    <property type="entry name" value="Peptidase_C1A_C"/>
</dbReference>
<evidence type="ECO:0000256" key="3">
    <source>
        <dbReference type="ARBA" id="ARBA00022801"/>
    </source>
</evidence>
<name>A0A8S3VR71_MYTED</name>
<sequence length="369" mass="41257">MSNEKKYSPDKILRAARKTLHEWKHQSPGSMQASGGRGDNLFSFFPNKIILALVICIGVCHSTQPTQEFDDEWALYKINYQKVYNNTTEELKRRLTWDDNLKYIQEHNIAADNGTYKYCLGINHLSDFTIDEVVEQGTGVNIPSNHNTGTLLPIQNTDEIPETLDWRKYRYVTPVKNQGQCGSCWALSTTGALEGQTMAINNVLTSLSEQDLVDCSNNLFCEKNKHLAWPKTNQSITSDMMLRDAGGKPMYAVEVFASSIKALKTHLEEGLERNYLTQIQKEQMDFDCSSYLAGIPKSQLHIALESEVASVYCRCFPPEGGADIATVGSKYIVADLGGGTVDISAHETLPDQKLKQLTKASGRRTVEET</sequence>
<feature type="domain" description="Peptidase C1A papain C-terminal" evidence="7">
    <location>
        <begin position="160"/>
        <end position="312"/>
    </location>
</feature>
<dbReference type="InterPro" id="IPR013201">
    <property type="entry name" value="Prot_inhib_I29"/>
</dbReference>
<dbReference type="EC" id="3.4.22.38" evidence="9"/>
<dbReference type="Pfam" id="PF08246">
    <property type="entry name" value="Inhibitor_I29"/>
    <property type="match status" value="1"/>
</dbReference>
<evidence type="ECO:0000313" key="10">
    <source>
        <dbReference type="Proteomes" id="UP000683360"/>
    </source>
</evidence>
<dbReference type="SMART" id="SM00645">
    <property type="entry name" value="Pept_C1"/>
    <property type="match status" value="1"/>
</dbReference>
<dbReference type="Gene3D" id="3.90.70.10">
    <property type="entry name" value="Cysteine proteinases"/>
    <property type="match status" value="1"/>
</dbReference>
<dbReference type="AlphaFoldDB" id="A0A8S3VR71"/>
<gene>
    <name evidence="9" type="ORF">MEDL_68034</name>
</gene>
<dbReference type="InterPro" id="IPR013128">
    <property type="entry name" value="Peptidase_C1A"/>
</dbReference>
<keyword evidence="6" id="KW-1015">Disulfide bond</keyword>
<dbReference type="InterPro" id="IPR000169">
    <property type="entry name" value="Pept_cys_AS"/>
</dbReference>
<dbReference type="PANTHER" id="PTHR12411">
    <property type="entry name" value="CYSTEINE PROTEASE FAMILY C1-RELATED"/>
    <property type="match status" value="1"/>
</dbReference>
<evidence type="ECO:0000256" key="4">
    <source>
        <dbReference type="ARBA" id="ARBA00022807"/>
    </source>
</evidence>
<dbReference type="Gene3D" id="1.10.287.2250">
    <property type="match status" value="1"/>
</dbReference>
<evidence type="ECO:0000259" key="8">
    <source>
        <dbReference type="SMART" id="SM00848"/>
    </source>
</evidence>
<keyword evidence="5" id="KW-0865">Zymogen</keyword>
<evidence type="ECO:0000313" key="9">
    <source>
        <dbReference type="EMBL" id="CAG2256718.1"/>
    </source>
</evidence>
<protein>
    <submittedName>
        <fullName evidence="9">CTSK</fullName>
        <ecNumber evidence="9">3.4.22.38</ecNumber>
    </submittedName>
</protein>
<dbReference type="EMBL" id="CAJPWZ010003314">
    <property type="protein sequence ID" value="CAG2256718.1"/>
    <property type="molecule type" value="Genomic_DNA"/>
</dbReference>
<keyword evidence="3 9" id="KW-0378">Hydrolase</keyword>
<dbReference type="GO" id="GO:0006508">
    <property type="term" value="P:proteolysis"/>
    <property type="evidence" value="ECO:0007669"/>
    <property type="project" value="UniProtKB-KW"/>
</dbReference>
<keyword evidence="4" id="KW-0788">Thiol protease</keyword>
<dbReference type="SUPFAM" id="SSF54001">
    <property type="entry name" value="Cysteine proteinases"/>
    <property type="match status" value="1"/>
</dbReference>
<dbReference type="SMART" id="SM00848">
    <property type="entry name" value="Inhibitor_I29"/>
    <property type="match status" value="1"/>
</dbReference>
<dbReference type="PROSITE" id="PS00139">
    <property type="entry name" value="THIOL_PROTEASE_CYS"/>
    <property type="match status" value="1"/>
</dbReference>
<dbReference type="GO" id="GO:0004197">
    <property type="term" value="F:cysteine-type endopeptidase activity"/>
    <property type="evidence" value="ECO:0007669"/>
    <property type="project" value="UniProtKB-EC"/>
</dbReference>
<dbReference type="OrthoDB" id="498368at2759"/>
<comment type="caution">
    <text evidence="9">The sequence shown here is derived from an EMBL/GenBank/DDBJ whole genome shotgun (WGS) entry which is preliminary data.</text>
</comment>
<proteinExistence type="inferred from homology"/>
<keyword evidence="2" id="KW-0645">Protease</keyword>
<dbReference type="Pfam" id="PF00112">
    <property type="entry name" value="Peptidase_C1"/>
    <property type="match status" value="1"/>
</dbReference>
<accession>A0A8S3VR71</accession>
<comment type="similarity">
    <text evidence="1">Belongs to the peptidase C1 family.</text>
</comment>
<keyword evidence="10" id="KW-1185">Reference proteome</keyword>
<dbReference type="InterPro" id="IPR038765">
    <property type="entry name" value="Papain-like_cys_pep_sf"/>
</dbReference>
<evidence type="ECO:0000256" key="2">
    <source>
        <dbReference type="ARBA" id="ARBA00022670"/>
    </source>
</evidence>
<feature type="domain" description="Cathepsin propeptide inhibitor" evidence="8">
    <location>
        <begin position="73"/>
        <end position="133"/>
    </location>
</feature>
<dbReference type="Proteomes" id="UP000683360">
    <property type="component" value="Unassembled WGS sequence"/>
</dbReference>
<organism evidence="9 10">
    <name type="scientific">Mytilus edulis</name>
    <name type="common">Blue mussel</name>
    <dbReference type="NCBI Taxonomy" id="6550"/>
    <lineage>
        <taxon>Eukaryota</taxon>
        <taxon>Metazoa</taxon>
        <taxon>Spiralia</taxon>
        <taxon>Lophotrochozoa</taxon>
        <taxon>Mollusca</taxon>
        <taxon>Bivalvia</taxon>
        <taxon>Autobranchia</taxon>
        <taxon>Pteriomorphia</taxon>
        <taxon>Mytilida</taxon>
        <taxon>Mytiloidea</taxon>
        <taxon>Mytilidae</taxon>
        <taxon>Mytilinae</taxon>
        <taxon>Mytilus</taxon>
    </lineage>
</organism>
<evidence type="ECO:0000256" key="5">
    <source>
        <dbReference type="ARBA" id="ARBA00023145"/>
    </source>
</evidence>